<dbReference type="EMBL" id="FLYE01000012">
    <property type="protein sequence ID" value="SCA56219.1"/>
    <property type="molecule type" value="Genomic_DNA"/>
</dbReference>
<dbReference type="Proteomes" id="UP000231658">
    <property type="component" value="Unassembled WGS sequence"/>
</dbReference>
<sequence length="334" mass="38575">MVANQMTEKGIILVGGSGRSGTTVLNKVLEQHPMTTVSPPLRYMIDPDGVLEFMRGLDRGWSPYGADIRLKRLKKLLGDVAKPALLSRFIDQIGLRKKLSHSSRYHLLPKYGHLNAQGYCPEFARFADDLIKELTAFSYRASWVGTKFLEPHEMGYFKPTDQDKALEAVRRFFLGIVETSLERHQARIYVDRNTWNHIWLEEFLKIDPTIKLLHIYRDPRDVVASYMAQNWMPRTCQQAAQIYQDLMTKWWEVRKRVPKESYFEVSLEELSGEPEGTLHKICEFMNVEFHPDLLNISLNGANAGRWQKDIDIAEHGEMNKILQPSLEAYGYEGA</sequence>
<organism evidence="2 3">
    <name type="scientific">Candidatus Terasakiella magnetica</name>
    <dbReference type="NCBI Taxonomy" id="1867952"/>
    <lineage>
        <taxon>Bacteria</taxon>
        <taxon>Pseudomonadati</taxon>
        <taxon>Pseudomonadota</taxon>
        <taxon>Alphaproteobacteria</taxon>
        <taxon>Rhodospirillales</taxon>
        <taxon>Terasakiellaceae</taxon>
        <taxon>Terasakiella</taxon>
    </lineage>
</organism>
<reference evidence="2 3" key="1">
    <citation type="submission" date="2016-07" db="EMBL/GenBank/DDBJ databases">
        <authorList>
            <person name="Lefevre C.T."/>
        </authorList>
    </citation>
    <scope>NUCLEOTIDE SEQUENCE [LARGE SCALE GENOMIC DNA]</scope>
    <source>
        <strain evidence="2">PR1</strain>
    </source>
</reference>
<dbReference type="Pfam" id="PF13469">
    <property type="entry name" value="Sulfotransfer_3"/>
    <property type="match status" value="1"/>
</dbReference>
<dbReference type="PANTHER" id="PTHR12788">
    <property type="entry name" value="PROTEIN-TYROSINE SULFOTRANSFERASE 2"/>
    <property type="match status" value="1"/>
</dbReference>
<dbReference type="GO" id="GO:0008476">
    <property type="term" value="F:protein-tyrosine sulfotransferase activity"/>
    <property type="evidence" value="ECO:0007669"/>
    <property type="project" value="InterPro"/>
</dbReference>
<proteinExistence type="predicted"/>
<evidence type="ECO:0000313" key="3">
    <source>
        <dbReference type="Proteomes" id="UP000231658"/>
    </source>
</evidence>
<protein>
    <recommendedName>
        <fullName evidence="4">Sulfotransferase</fullName>
    </recommendedName>
</protein>
<dbReference type="AlphaFoldDB" id="A0A1C3RG34"/>
<evidence type="ECO:0000256" key="1">
    <source>
        <dbReference type="ARBA" id="ARBA00022679"/>
    </source>
</evidence>
<evidence type="ECO:0000313" key="2">
    <source>
        <dbReference type="EMBL" id="SCA56219.1"/>
    </source>
</evidence>
<dbReference type="SUPFAM" id="SSF52540">
    <property type="entry name" value="P-loop containing nucleoside triphosphate hydrolases"/>
    <property type="match status" value="1"/>
</dbReference>
<dbReference type="PANTHER" id="PTHR12788:SF10">
    <property type="entry name" value="PROTEIN-TYROSINE SULFOTRANSFERASE"/>
    <property type="match status" value="1"/>
</dbReference>
<dbReference type="Gene3D" id="3.40.50.300">
    <property type="entry name" value="P-loop containing nucleotide triphosphate hydrolases"/>
    <property type="match status" value="1"/>
</dbReference>
<keyword evidence="1" id="KW-0808">Transferase</keyword>
<evidence type="ECO:0008006" key="4">
    <source>
        <dbReference type="Google" id="ProtNLM"/>
    </source>
</evidence>
<name>A0A1C3RG34_9PROT</name>
<dbReference type="STRING" id="1867952.MTBPR1_20067"/>
<dbReference type="OrthoDB" id="9800698at2"/>
<dbReference type="InterPro" id="IPR027417">
    <property type="entry name" value="P-loop_NTPase"/>
</dbReference>
<accession>A0A1C3RG34</accession>
<gene>
    <name evidence="2" type="ORF">MTBPR1_20067</name>
</gene>
<keyword evidence="3" id="KW-1185">Reference proteome</keyword>
<dbReference type="InterPro" id="IPR026634">
    <property type="entry name" value="TPST-like"/>
</dbReference>